<comment type="catalytic activity">
    <reaction evidence="19">
        <text>D-glyceraldehyde 3-phosphate + phosphate + NAD(+) = (2R)-3-phospho-glyceroyl phosphate + NADH + H(+)</text>
        <dbReference type="Rhea" id="RHEA:10300"/>
        <dbReference type="ChEBI" id="CHEBI:15378"/>
        <dbReference type="ChEBI" id="CHEBI:43474"/>
        <dbReference type="ChEBI" id="CHEBI:57540"/>
        <dbReference type="ChEBI" id="CHEBI:57604"/>
        <dbReference type="ChEBI" id="CHEBI:57945"/>
        <dbReference type="ChEBI" id="CHEBI:59776"/>
        <dbReference type="EC" id="1.2.1.12"/>
    </reaction>
</comment>
<keyword evidence="13" id="KW-0520">NAD</keyword>
<evidence type="ECO:0000256" key="14">
    <source>
        <dbReference type="ARBA" id="ARBA00023152"/>
    </source>
</evidence>
<accession>A0A1A6FXJ0</accession>
<dbReference type="InterPro" id="IPR036291">
    <property type="entry name" value="NAD(P)-bd_dom_sf"/>
</dbReference>
<dbReference type="Proteomes" id="UP000092124">
    <property type="component" value="Unassembled WGS sequence"/>
</dbReference>
<keyword evidence="15" id="KW-0206">Cytoskeleton</keyword>
<dbReference type="EC" id="1.2.1.12" evidence="6"/>
<evidence type="ECO:0000256" key="6">
    <source>
        <dbReference type="ARBA" id="ARBA00013119"/>
    </source>
</evidence>
<evidence type="ECO:0000256" key="13">
    <source>
        <dbReference type="ARBA" id="ARBA00023027"/>
    </source>
</evidence>
<evidence type="ECO:0000256" key="20">
    <source>
        <dbReference type="ARBA" id="ARBA00048005"/>
    </source>
</evidence>
<comment type="pathway">
    <text evidence="4">Carbohydrate degradation; glycolysis; pyruvate from D-glyceraldehyde 3-phosphate: step 1/5.</text>
</comment>
<keyword evidence="8" id="KW-0808">Transferase</keyword>
<evidence type="ECO:0000256" key="9">
    <source>
        <dbReference type="ARBA" id="ARBA00022703"/>
    </source>
</evidence>
<dbReference type="Pfam" id="PF00044">
    <property type="entry name" value="Gp_dh_N"/>
    <property type="match status" value="1"/>
</dbReference>
<dbReference type="InterPro" id="IPR020831">
    <property type="entry name" value="GlycerAld/Erythrose_P_DH"/>
</dbReference>
<keyword evidence="23" id="KW-1185">Reference proteome</keyword>
<evidence type="ECO:0000256" key="2">
    <source>
        <dbReference type="ARBA" id="ARBA00004245"/>
    </source>
</evidence>
<evidence type="ECO:0000256" key="18">
    <source>
        <dbReference type="ARBA" id="ARBA00046997"/>
    </source>
</evidence>
<evidence type="ECO:0000256" key="15">
    <source>
        <dbReference type="ARBA" id="ARBA00023212"/>
    </source>
</evidence>
<comment type="catalytic activity">
    <reaction evidence="20">
        <text>S-nitroso-L-cysteinyl-[GAPDH] + L-cysteinyl-[protein] = L-cysteinyl-[GAPDH] + S-nitroso-L-cysteinyl-[protein]</text>
        <dbReference type="Rhea" id="RHEA:66684"/>
        <dbReference type="Rhea" id="RHEA-COMP:10131"/>
        <dbReference type="Rhea" id="RHEA-COMP:17089"/>
        <dbReference type="Rhea" id="RHEA-COMP:17090"/>
        <dbReference type="Rhea" id="RHEA-COMP:17091"/>
        <dbReference type="ChEBI" id="CHEBI:29950"/>
        <dbReference type="ChEBI" id="CHEBI:149494"/>
    </reaction>
    <physiologicalReaction direction="left-to-right" evidence="20">
        <dbReference type="Rhea" id="RHEA:66685"/>
    </physiologicalReaction>
</comment>
<dbReference type="GO" id="GO:0004365">
    <property type="term" value="F:glyceraldehyde-3-phosphate dehydrogenase (NAD+) (phosphorylating) activity"/>
    <property type="evidence" value="ECO:0007669"/>
    <property type="project" value="UniProtKB-EC"/>
</dbReference>
<proteinExistence type="inferred from homology"/>
<dbReference type="PANTHER" id="PTHR10836:SF111">
    <property type="entry name" value="GLYCERALDEHYDE-3-PHOSPHATE DEHYDROGENASE"/>
    <property type="match status" value="1"/>
</dbReference>
<dbReference type="GO" id="GO:0006096">
    <property type="term" value="P:glycolytic process"/>
    <property type="evidence" value="ECO:0007669"/>
    <property type="project" value="UniProtKB-KW"/>
</dbReference>
<comment type="subcellular location">
    <subcellularLocation>
        <location evidence="2">Cytoplasm</location>
        <location evidence="2">Cytoskeleton</location>
    </subcellularLocation>
    <subcellularLocation>
        <location evidence="3">Cytoplasm</location>
        <location evidence="3">Cytosol</location>
    </subcellularLocation>
    <subcellularLocation>
        <location evidence="1">Nucleus</location>
    </subcellularLocation>
</comment>
<evidence type="ECO:0000259" key="21">
    <source>
        <dbReference type="SMART" id="SM00846"/>
    </source>
</evidence>
<dbReference type="GO" id="GO:0006417">
    <property type="term" value="P:regulation of translation"/>
    <property type="evidence" value="ECO:0007669"/>
    <property type="project" value="UniProtKB-KW"/>
</dbReference>
<keyword evidence="11" id="KW-0810">Translation regulation</keyword>
<keyword evidence="7" id="KW-0963">Cytoplasm</keyword>
<dbReference type="SUPFAM" id="SSF55347">
    <property type="entry name" value="Glyceraldehyde-3-phosphate dehydrogenase-like, C-terminal domain"/>
    <property type="match status" value="1"/>
</dbReference>
<dbReference type="STRING" id="56216.A0A1A6FXJ0"/>
<evidence type="ECO:0000256" key="7">
    <source>
        <dbReference type="ARBA" id="ARBA00022490"/>
    </source>
</evidence>
<evidence type="ECO:0000256" key="5">
    <source>
        <dbReference type="ARBA" id="ARBA00007406"/>
    </source>
</evidence>
<keyword evidence="9" id="KW-0053">Apoptosis</keyword>
<dbReference type="InterPro" id="IPR020828">
    <property type="entry name" value="GlycerAld_3-P_DH_NAD(P)-bd"/>
</dbReference>
<evidence type="ECO:0000256" key="19">
    <source>
        <dbReference type="ARBA" id="ARBA00047698"/>
    </source>
</evidence>
<dbReference type="InterPro" id="IPR020829">
    <property type="entry name" value="GlycerAld_3-P_DH_cat"/>
</dbReference>
<dbReference type="PANTHER" id="PTHR10836">
    <property type="entry name" value="GLYCERALDEHYDE 3-PHOSPHATE DEHYDROGENASE"/>
    <property type="match status" value="1"/>
</dbReference>
<dbReference type="SUPFAM" id="SSF51735">
    <property type="entry name" value="NAD(P)-binding Rossmann-fold domains"/>
    <property type="match status" value="1"/>
</dbReference>
<keyword evidence="10" id="KW-0702">S-nitrosylation</keyword>
<name>A0A1A6FXJ0_NEOLE</name>
<keyword evidence="12" id="KW-0560">Oxidoreductase</keyword>
<gene>
    <name evidence="22" type="ORF">A6R68_10232</name>
</gene>
<keyword evidence="16" id="KW-0539">Nucleus</keyword>
<evidence type="ECO:0000256" key="16">
    <source>
        <dbReference type="ARBA" id="ARBA00023242"/>
    </source>
</evidence>
<evidence type="ECO:0000256" key="8">
    <source>
        <dbReference type="ARBA" id="ARBA00022679"/>
    </source>
</evidence>
<reference evidence="22 23" key="1">
    <citation type="submission" date="2016-06" db="EMBL/GenBank/DDBJ databases">
        <title>The Draft Genome Sequence and Annotation of the Desert Woodrat Neotoma lepida.</title>
        <authorList>
            <person name="Campbell M."/>
            <person name="Oakeson K.F."/>
            <person name="Yandell M."/>
            <person name="Halpert J.R."/>
            <person name="Dearing D."/>
        </authorList>
    </citation>
    <scope>NUCLEOTIDE SEQUENCE [LARGE SCALE GENOMIC DNA]</scope>
    <source>
        <strain evidence="22">417</strain>
        <tissue evidence="22">Liver</tissue>
    </source>
</reference>
<keyword evidence="14" id="KW-0324">Glycolysis</keyword>
<evidence type="ECO:0000256" key="4">
    <source>
        <dbReference type="ARBA" id="ARBA00004869"/>
    </source>
</evidence>
<evidence type="ECO:0000256" key="10">
    <source>
        <dbReference type="ARBA" id="ARBA00022799"/>
    </source>
</evidence>
<dbReference type="GO" id="GO:0016740">
    <property type="term" value="F:transferase activity"/>
    <property type="evidence" value="ECO:0007669"/>
    <property type="project" value="UniProtKB-KW"/>
</dbReference>
<dbReference type="OrthoDB" id="1152826at2759"/>
<comment type="similarity">
    <text evidence="5">Belongs to the glyceraldehyde-3-phosphate dehydrogenase family.</text>
</comment>
<feature type="domain" description="Glyceraldehyde 3-phosphate dehydrogenase NAD(P) binding" evidence="21">
    <location>
        <begin position="3"/>
        <end position="122"/>
    </location>
</feature>
<dbReference type="GO" id="GO:0006915">
    <property type="term" value="P:apoptotic process"/>
    <property type="evidence" value="ECO:0007669"/>
    <property type="project" value="UniProtKB-KW"/>
</dbReference>
<dbReference type="Gene3D" id="3.40.50.720">
    <property type="entry name" value="NAD(P)-binding Rossmann-like Domain"/>
    <property type="match status" value="1"/>
</dbReference>
<dbReference type="Gene3D" id="3.30.360.10">
    <property type="entry name" value="Dihydrodipicolinate Reductase, domain 2"/>
    <property type="match status" value="2"/>
</dbReference>
<evidence type="ECO:0000256" key="3">
    <source>
        <dbReference type="ARBA" id="ARBA00004514"/>
    </source>
</evidence>
<evidence type="ECO:0000313" key="22">
    <source>
        <dbReference type="EMBL" id="OBS58643.1"/>
    </source>
</evidence>
<organism evidence="22 23">
    <name type="scientific">Neotoma lepida</name>
    <name type="common">Desert woodrat</name>
    <dbReference type="NCBI Taxonomy" id="56216"/>
    <lineage>
        <taxon>Eukaryota</taxon>
        <taxon>Metazoa</taxon>
        <taxon>Chordata</taxon>
        <taxon>Craniata</taxon>
        <taxon>Vertebrata</taxon>
        <taxon>Euteleostomi</taxon>
        <taxon>Mammalia</taxon>
        <taxon>Eutheria</taxon>
        <taxon>Euarchontoglires</taxon>
        <taxon>Glires</taxon>
        <taxon>Rodentia</taxon>
        <taxon>Myomorpha</taxon>
        <taxon>Muroidea</taxon>
        <taxon>Cricetidae</taxon>
        <taxon>Neotominae</taxon>
        <taxon>Neotoma</taxon>
    </lineage>
</organism>
<dbReference type="GO" id="GO:0051287">
    <property type="term" value="F:NAD binding"/>
    <property type="evidence" value="ECO:0007669"/>
    <property type="project" value="InterPro"/>
</dbReference>
<comment type="caution">
    <text evidence="22">The sequence shown here is derived from an EMBL/GenBank/DDBJ whole genome shotgun (WGS) entry which is preliminary data.</text>
</comment>
<dbReference type="GO" id="GO:0005634">
    <property type="term" value="C:nucleus"/>
    <property type="evidence" value="ECO:0007669"/>
    <property type="project" value="UniProtKB-SubCell"/>
</dbReference>
<dbReference type="Pfam" id="PF02800">
    <property type="entry name" value="Gp_dh_C"/>
    <property type="match status" value="1"/>
</dbReference>
<evidence type="ECO:0000256" key="1">
    <source>
        <dbReference type="ARBA" id="ARBA00004123"/>
    </source>
</evidence>
<evidence type="ECO:0000313" key="23">
    <source>
        <dbReference type="Proteomes" id="UP000092124"/>
    </source>
</evidence>
<dbReference type="GO" id="GO:0005829">
    <property type="term" value="C:cytosol"/>
    <property type="evidence" value="ECO:0007669"/>
    <property type="project" value="UniProtKB-SubCell"/>
</dbReference>
<dbReference type="SMART" id="SM00846">
    <property type="entry name" value="Gp_dh_N"/>
    <property type="match status" value="1"/>
</dbReference>
<dbReference type="EMBL" id="LZPO01114961">
    <property type="protein sequence ID" value="OBS58643.1"/>
    <property type="molecule type" value="Genomic_DNA"/>
</dbReference>
<evidence type="ECO:0000256" key="17">
    <source>
        <dbReference type="ARBA" id="ARBA00031890"/>
    </source>
</evidence>
<sequence>MMVKFAVNRFGRIGPLVTGASFMSGKVDVFAINGPFINLSYIVYMVQYDSTHGKFNSTVKAENRKLVIHDNFGIVEGLIMTVHAIPYTQKTVGGHSGKLWCYGHGATQSITPTSLVLRSVSTTALTCCLEKAIKYDDIKKMVKQALKGPLKGILGYDEDQVVSCDLNNDPHSSTFGAVW</sequence>
<protein>
    <recommendedName>
        <fullName evidence="6">glyceraldehyde-3-phosphate dehydrogenase (phosphorylating)</fullName>
        <ecNumber evidence="6">1.2.1.12</ecNumber>
    </recommendedName>
    <alternativeName>
        <fullName evidence="17">Peptidyl-cysteine S-nitrosylase GAPDH</fullName>
    </alternativeName>
</protein>
<dbReference type="AlphaFoldDB" id="A0A1A6FXJ0"/>
<evidence type="ECO:0000256" key="11">
    <source>
        <dbReference type="ARBA" id="ARBA00022845"/>
    </source>
</evidence>
<comment type="subunit">
    <text evidence="18">Homotetramer. Interacts with TPPP; the interaction is direct. Interacts (when S-nitrosylated) with SIAH1; leading to nuclear translocation. Interacts with RILPL1/GOSPEL, leading to prevent the interaction between GAPDH and SIAH1 and prevent nuclear translocation. Interacts with CHP1; the interaction increases the binding of CHP1 with microtubules. Associates with microtubules. Interacts with EIF1AD, USP25, PRKCI and WARS1. Interacts with phosphorylated RPL13A; inhibited by oxidatively-modified low-densitity lipoprotein (LDL(ox)). Component of the GAIT complex. Interacts with FKBP6; leading to inhibit GAPDH catalytic activity. Interacts with TRAF2, promoting TRAF2 ubiquitination. Interacts with TRAF3, promoting TRAF3 ubiquitination.</text>
</comment>
<evidence type="ECO:0000256" key="12">
    <source>
        <dbReference type="ARBA" id="ARBA00023002"/>
    </source>
</evidence>
<dbReference type="GO" id="GO:0005856">
    <property type="term" value="C:cytoskeleton"/>
    <property type="evidence" value="ECO:0007669"/>
    <property type="project" value="UniProtKB-SubCell"/>
</dbReference>